<dbReference type="InterPro" id="IPR044237">
    <property type="entry name" value="ATXR2-like"/>
</dbReference>
<dbReference type="GO" id="GO:0008168">
    <property type="term" value="F:methyltransferase activity"/>
    <property type="evidence" value="ECO:0007669"/>
    <property type="project" value="InterPro"/>
</dbReference>
<feature type="domain" description="SET" evidence="5">
    <location>
        <begin position="364"/>
        <end position="788"/>
    </location>
</feature>
<dbReference type="SUPFAM" id="SSF82199">
    <property type="entry name" value="SET domain"/>
    <property type="match status" value="1"/>
</dbReference>
<dbReference type="InterPro" id="IPR037485">
    <property type="entry name" value="PEX22"/>
</dbReference>
<protein>
    <recommendedName>
        <fullName evidence="5">SET domain-containing protein</fullName>
    </recommendedName>
</protein>
<dbReference type="AlphaFoldDB" id="A0A5N6RD75"/>
<accession>A0A5N6RD75</accession>
<evidence type="ECO:0000313" key="7">
    <source>
        <dbReference type="Proteomes" id="UP000327013"/>
    </source>
</evidence>
<evidence type="ECO:0000256" key="4">
    <source>
        <dbReference type="SAM" id="MobiDB-lite"/>
    </source>
</evidence>
<feature type="compositionally biased region" description="Low complexity" evidence="4">
    <location>
        <begin position="106"/>
        <end position="132"/>
    </location>
</feature>
<proteinExistence type="predicted"/>
<dbReference type="PANTHER" id="PTHR47436:SF1">
    <property type="entry name" value="SET DOMAIN-CONTAINING PROTEIN"/>
    <property type="match status" value="1"/>
</dbReference>
<reference evidence="6 7" key="1">
    <citation type="submission" date="2019-06" db="EMBL/GenBank/DDBJ databases">
        <title>A chromosomal-level reference genome of Carpinus fangiana (Coryloideae, Betulaceae).</title>
        <authorList>
            <person name="Yang X."/>
            <person name="Wang Z."/>
            <person name="Zhang L."/>
            <person name="Hao G."/>
            <person name="Liu J."/>
            <person name="Yang Y."/>
        </authorList>
    </citation>
    <scope>NUCLEOTIDE SEQUENCE [LARGE SCALE GENOMIC DNA]</scope>
    <source>
        <strain evidence="6">Cfa_2016G</strain>
        <tissue evidence="6">Leaf</tissue>
    </source>
</reference>
<dbReference type="Pfam" id="PF22978">
    <property type="entry name" value="HAD_Pex22"/>
    <property type="match status" value="1"/>
</dbReference>
<keyword evidence="7" id="KW-1185">Reference proteome</keyword>
<keyword evidence="2" id="KW-0863">Zinc-finger</keyword>
<dbReference type="Pfam" id="PF00856">
    <property type="entry name" value="SET"/>
    <property type="match status" value="1"/>
</dbReference>
<dbReference type="CDD" id="cd20071">
    <property type="entry name" value="SET_SMYD"/>
    <property type="match status" value="1"/>
</dbReference>
<evidence type="ECO:0000256" key="3">
    <source>
        <dbReference type="ARBA" id="ARBA00022833"/>
    </source>
</evidence>
<dbReference type="PANTHER" id="PTHR47436">
    <property type="entry name" value="HISTONE-LYSINE N-METHYLTRANSFERASE ATXR2"/>
    <property type="match status" value="1"/>
</dbReference>
<sequence length="818" mass="91732">MAESSKEELVQLIKRFGAYLTVKISHLLPISLQNLVRTSIPFSACINFETFLKFLPDLDATNVSELNAKASKTQDSDLPQNSRSFGAIAGLAVAIVFTWRLLRSPSQPQRRQPKRQAGTPSSSGVSTPSNANLVPPGVSPSLEDSRAQNVVDEFFQPVKPTLGQIVRQKLSEGRKVTCRLVGVILEESSPEEIQKQATVRSSVLEVLLEITKFCDLYLMERVLDDESERKVLQALEDAGVFTSGGLVKDKVLFCSTENGRTSFVRQLEPDWHIDSNPEIVTQLARFIKYQLHISPTRPERTAPNVFSAPSLEQFFGCSAVPVRFQMETVCPVDSQFGDEISALLNPPSPLQEYFDDLISTRQWRGIKVKQNGEFGKGVYADMDFKEGELVLKDQMLAGAQHYSNKIDCLVCSFCFRFIGSIELQIGRRLYLQDIGVSVNRGSDMETFKHISSDCYGTDSCDEKYNSCLKNFDNLGNCASSSSKEKFSIPREVVESLMNGELVLPYSKEFSLPSAVPCPGGCGEAYYCSKSCAEADWDLFHSLLCTGERSESLCREALIKFIQHANETNDIFLLAGKVISSTILRYRKLKATHLKEQKMSARPNISDCLDISLLLEAWKPISMGHKRRWWDCVALPDDVDCSDEAAFRMEIRELAFMSLQLLKAAIFDKECEPLFSLEIYGHIIGMFELNNLDLVVASPVEDYFLYIDDLPYPEKQEADKITRPFLDALGDDYSVCCQGTAFFPLQSCMNHSCHPNAKAFKREEDRDGQAAIISLKPICKGEEVTISYVDEDLPFEERQALLADYGFKCKCPKCLTEEP</sequence>
<feature type="region of interest" description="Disordered" evidence="4">
    <location>
        <begin position="106"/>
        <end position="143"/>
    </location>
</feature>
<name>A0A5N6RD75_9ROSI</name>
<dbReference type="Gene3D" id="6.10.140.2220">
    <property type="match status" value="1"/>
</dbReference>
<dbReference type="Pfam" id="PF01753">
    <property type="entry name" value="zf-MYND"/>
    <property type="match status" value="1"/>
</dbReference>
<dbReference type="Proteomes" id="UP000327013">
    <property type="component" value="Chromosome 6"/>
</dbReference>
<dbReference type="GO" id="GO:0007031">
    <property type="term" value="P:peroxisome organization"/>
    <property type="evidence" value="ECO:0007669"/>
    <property type="project" value="InterPro"/>
</dbReference>
<keyword evidence="1" id="KW-0479">Metal-binding</keyword>
<dbReference type="EMBL" id="CM017326">
    <property type="protein sequence ID" value="KAE8075750.1"/>
    <property type="molecule type" value="Genomic_DNA"/>
</dbReference>
<dbReference type="InterPro" id="IPR001214">
    <property type="entry name" value="SET_dom"/>
</dbReference>
<organism evidence="6 7">
    <name type="scientific">Carpinus fangiana</name>
    <dbReference type="NCBI Taxonomy" id="176857"/>
    <lineage>
        <taxon>Eukaryota</taxon>
        <taxon>Viridiplantae</taxon>
        <taxon>Streptophyta</taxon>
        <taxon>Embryophyta</taxon>
        <taxon>Tracheophyta</taxon>
        <taxon>Spermatophyta</taxon>
        <taxon>Magnoliopsida</taxon>
        <taxon>eudicotyledons</taxon>
        <taxon>Gunneridae</taxon>
        <taxon>Pentapetalae</taxon>
        <taxon>rosids</taxon>
        <taxon>fabids</taxon>
        <taxon>Fagales</taxon>
        <taxon>Betulaceae</taxon>
        <taxon>Carpinus</taxon>
    </lineage>
</organism>
<dbReference type="GO" id="GO:0008270">
    <property type="term" value="F:zinc ion binding"/>
    <property type="evidence" value="ECO:0007669"/>
    <property type="project" value="UniProtKB-KW"/>
</dbReference>
<dbReference type="Gene3D" id="2.170.270.10">
    <property type="entry name" value="SET domain"/>
    <property type="match status" value="1"/>
</dbReference>
<dbReference type="SUPFAM" id="SSF144232">
    <property type="entry name" value="HIT/MYND zinc finger-like"/>
    <property type="match status" value="1"/>
</dbReference>
<dbReference type="OrthoDB" id="5945798at2759"/>
<evidence type="ECO:0000313" key="6">
    <source>
        <dbReference type="EMBL" id="KAE8075750.1"/>
    </source>
</evidence>
<keyword evidence="3" id="KW-0862">Zinc</keyword>
<dbReference type="InterPro" id="IPR002893">
    <property type="entry name" value="Znf_MYND"/>
</dbReference>
<evidence type="ECO:0000256" key="2">
    <source>
        <dbReference type="ARBA" id="ARBA00022771"/>
    </source>
</evidence>
<gene>
    <name evidence="6" type="ORF">FH972_014439</name>
</gene>
<dbReference type="InterPro" id="IPR046341">
    <property type="entry name" value="SET_dom_sf"/>
</dbReference>
<dbReference type="PROSITE" id="PS50280">
    <property type="entry name" value="SET"/>
    <property type="match status" value="1"/>
</dbReference>
<evidence type="ECO:0000256" key="1">
    <source>
        <dbReference type="ARBA" id="ARBA00022723"/>
    </source>
</evidence>
<evidence type="ECO:0000259" key="5">
    <source>
        <dbReference type="PROSITE" id="PS50280"/>
    </source>
</evidence>